<name>A0ABN9XZG4_9DINO</name>
<evidence type="ECO:0000256" key="1">
    <source>
        <dbReference type="PROSITE-ProRule" id="PRU00708"/>
    </source>
</evidence>
<dbReference type="PROSITE" id="PS51375">
    <property type="entry name" value="PPR"/>
    <property type="match status" value="1"/>
</dbReference>
<dbReference type="Proteomes" id="UP001189429">
    <property type="component" value="Unassembled WGS sequence"/>
</dbReference>
<evidence type="ECO:0000313" key="3">
    <source>
        <dbReference type="Proteomes" id="UP001189429"/>
    </source>
</evidence>
<comment type="caution">
    <text evidence="2">The sequence shown here is derived from an EMBL/GenBank/DDBJ whole genome shotgun (WGS) entry which is preliminary data.</text>
</comment>
<evidence type="ECO:0000313" key="2">
    <source>
        <dbReference type="EMBL" id="CAK0905545.1"/>
    </source>
</evidence>
<dbReference type="Gene3D" id="1.25.40.10">
    <property type="entry name" value="Tetratricopeptide repeat domain"/>
    <property type="match status" value="1"/>
</dbReference>
<dbReference type="InterPro" id="IPR011990">
    <property type="entry name" value="TPR-like_helical_dom_sf"/>
</dbReference>
<dbReference type="InterPro" id="IPR002885">
    <property type="entry name" value="PPR_rpt"/>
</dbReference>
<gene>
    <name evidence="2" type="ORF">PCOR1329_LOCUS81226</name>
</gene>
<feature type="repeat" description="PPR" evidence="1">
    <location>
        <begin position="72"/>
        <end position="106"/>
    </location>
</feature>
<reference evidence="2" key="1">
    <citation type="submission" date="2023-10" db="EMBL/GenBank/DDBJ databases">
        <authorList>
            <person name="Chen Y."/>
            <person name="Shah S."/>
            <person name="Dougan E. K."/>
            <person name="Thang M."/>
            <person name="Chan C."/>
        </authorList>
    </citation>
    <scope>NUCLEOTIDE SEQUENCE [LARGE SCALE GENOMIC DNA]</scope>
</reference>
<evidence type="ECO:0008006" key="4">
    <source>
        <dbReference type="Google" id="ProtNLM"/>
    </source>
</evidence>
<accession>A0ABN9XZG4</accession>
<proteinExistence type="predicted"/>
<sequence length="128" mass="13777">MVEAKLEPESATALGSARARGASSGGGRWCCLARCGRRRCCPTSSLSYCQMGRAVALDGPPPAVTGSKHRYTIVSYNAGISACAKGVQWQWALVLLNEMRKENLEPTEIYTTMQGPARVKKAIRTKTA</sequence>
<keyword evidence="3" id="KW-1185">Reference proteome</keyword>
<organism evidence="2 3">
    <name type="scientific">Prorocentrum cordatum</name>
    <dbReference type="NCBI Taxonomy" id="2364126"/>
    <lineage>
        <taxon>Eukaryota</taxon>
        <taxon>Sar</taxon>
        <taxon>Alveolata</taxon>
        <taxon>Dinophyceae</taxon>
        <taxon>Prorocentrales</taxon>
        <taxon>Prorocentraceae</taxon>
        <taxon>Prorocentrum</taxon>
    </lineage>
</organism>
<dbReference type="EMBL" id="CAUYUJ010021579">
    <property type="protein sequence ID" value="CAK0905545.1"/>
    <property type="molecule type" value="Genomic_DNA"/>
</dbReference>
<protein>
    <recommendedName>
        <fullName evidence="4">Pentatricopeptide repeat-containing protein</fullName>
    </recommendedName>
</protein>